<comment type="similarity">
    <text evidence="1">Belongs to the phosphopentomutase family.</text>
</comment>
<dbReference type="SUPFAM" id="SSF53649">
    <property type="entry name" value="Alkaline phosphatase-like"/>
    <property type="match status" value="1"/>
</dbReference>
<feature type="domain" description="Metalloenzyme" evidence="5">
    <location>
        <begin position="2"/>
        <end position="296"/>
    </location>
</feature>
<dbReference type="GO" id="GO:0009117">
    <property type="term" value="P:nucleotide metabolic process"/>
    <property type="evidence" value="ECO:0007669"/>
    <property type="project" value="InterPro"/>
</dbReference>
<accession>A0A7D3XZW5</accession>
<dbReference type="EMBL" id="CP048104">
    <property type="protein sequence ID" value="QKG83343.1"/>
    <property type="molecule type" value="Genomic_DNA"/>
</dbReference>
<dbReference type="InterPro" id="IPR006124">
    <property type="entry name" value="Metalloenzyme"/>
</dbReference>
<evidence type="ECO:0000256" key="4">
    <source>
        <dbReference type="ARBA" id="ARBA00023235"/>
    </source>
</evidence>
<sequence length="307" mass="34483">MSVMLLFIDGVGLGDEASYNPWYTCPTPHLENMLSGMSLVKNAVGRHSSDVILLETDASMGVPGLPQSATGQATIFTGRNAPKAMGEHQRGLPFRRLRNWVEQDNIYLQFQENDLRATFSNAYTKKFYDLPTTRKGWISVSTAAIQSTGQPLRMLEELLAGQAVFHDLTRKTLIHSHAAVEEISPEMAASHLLRLAEGYDLVIHEFFLSDFAGHKQDQDLIGWVTHHYDRFIGELVRSKGKQDGIVLVSDHGNSEDFRIKTHTYNSVPTLLVGDIFSEWKSRKGWDLTQIAPLLLHSAQKYANQDMK</sequence>
<dbReference type="Proteomes" id="UP000503088">
    <property type="component" value="Chromosome"/>
</dbReference>
<evidence type="ECO:0000256" key="3">
    <source>
        <dbReference type="ARBA" id="ARBA00023211"/>
    </source>
</evidence>
<keyword evidence="4" id="KW-0413">Isomerase</keyword>
<dbReference type="KEGG" id="kpul:GXN76_01900"/>
<keyword evidence="3" id="KW-0464">Manganese</keyword>
<dbReference type="Pfam" id="PF01676">
    <property type="entry name" value="Metalloenzyme"/>
    <property type="match status" value="1"/>
</dbReference>
<dbReference type="GO" id="GO:0005829">
    <property type="term" value="C:cytosol"/>
    <property type="evidence" value="ECO:0007669"/>
    <property type="project" value="TreeGrafter"/>
</dbReference>
<dbReference type="InterPro" id="IPR010045">
    <property type="entry name" value="DeoB"/>
</dbReference>
<evidence type="ECO:0000313" key="7">
    <source>
        <dbReference type="Proteomes" id="UP000503088"/>
    </source>
</evidence>
<evidence type="ECO:0000256" key="2">
    <source>
        <dbReference type="ARBA" id="ARBA00022723"/>
    </source>
</evidence>
<name>A0A7D3XZW5_9BACL</name>
<dbReference type="GO" id="GO:0043094">
    <property type="term" value="P:metabolic compound salvage"/>
    <property type="evidence" value="ECO:0007669"/>
    <property type="project" value="InterPro"/>
</dbReference>
<keyword evidence="2" id="KW-0479">Metal-binding</keyword>
<dbReference type="PANTHER" id="PTHR21110">
    <property type="entry name" value="PHOSPHOPENTOMUTASE"/>
    <property type="match status" value="1"/>
</dbReference>
<evidence type="ECO:0000256" key="1">
    <source>
        <dbReference type="ARBA" id="ARBA00010373"/>
    </source>
</evidence>
<organism evidence="6 7">
    <name type="scientific">Kroppenstedtia pulmonis</name>
    <dbReference type="NCBI Taxonomy" id="1380685"/>
    <lineage>
        <taxon>Bacteria</taxon>
        <taxon>Bacillati</taxon>
        <taxon>Bacillota</taxon>
        <taxon>Bacilli</taxon>
        <taxon>Bacillales</taxon>
        <taxon>Thermoactinomycetaceae</taxon>
        <taxon>Kroppenstedtia</taxon>
    </lineage>
</organism>
<dbReference type="GO" id="GO:0008973">
    <property type="term" value="F:phosphopentomutase activity"/>
    <property type="evidence" value="ECO:0007669"/>
    <property type="project" value="InterPro"/>
</dbReference>
<evidence type="ECO:0000259" key="5">
    <source>
        <dbReference type="Pfam" id="PF01676"/>
    </source>
</evidence>
<gene>
    <name evidence="6" type="ORF">GXN76_01900</name>
</gene>
<dbReference type="Gene3D" id="3.40.720.10">
    <property type="entry name" value="Alkaline Phosphatase, subunit A"/>
    <property type="match status" value="1"/>
</dbReference>
<dbReference type="GO" id="GO:0000287">
    <property type="term" value="F:magnesium ion binding"/>
    <property type="evidence" value="ECO:0007669"/>
    <property type="project" value="InterPro"/>
</dbReference>
<reference evidence="6 7" key="1">
    <citation type="submission" date="2020-01" db="EMBL/GenBank/DDBJ databases">
        <authorList>
            <person name="Gulvik C.A."/>
            <person name="Batra D.G."/>
        </authorList>
    </citation>
    <scope>NUCLEOTIDE SEQUENCE [LARGE SCALE GENOMIC DNA]</scope>
    <source>
        <strain evidence="6 7">W9323</strain>
    </source>
</reference>
<dbReference type="InterPro" id="IPR017850">
    <property type="entry name" value="Alkaline_phosphatase_core_sf"/>
</dbReference>
<dbReference type="PANTHER" id="PTHR21110:SF0">
    <property type="entry name" value="PHOSPHOPENTOMUTASE"/>
    <property type="match status" value="1"/>
</dbReference>
<keyword evidence="7" id="KW-1185">Reference proteome</keyword>
<evidence type="ECO:0000313" key="6">
    <source>
        <dbReference type="EMBL" id="QKG83343.1"/>
    </source>
</evidence>
<dbReference type="AlphaFoldDB" id="A0A7D3XZW5"/>
<protein>
    <recommendedName>
        <fullName evidence="5">Metalloenzyme domain-containing protein</fullName>
    </recommendedName>
</protein>
<proteinExistence type="inferred from homology"/>